<dbReference type="RefSeq" id="WP_305004853.1">
    <property type="nucleotide sequence ID" value="NZ_JAUQSY010000002.1"/>
</dbReference>
<keyword evidence="2" id="KW-1185">Reference proteome</keyword>
<dbReference type="EMBL" id="JAUQSY010000002">
    <property type="protein sequence ID" value="MDO7873534.1"/>
    <property type="molecule type" value="Genomic_DNA"/>
</dbReference>
<sequence>MARCVIFMEGSRHTDNGDLRIGFGQLLRQAGLRQQPLIVMCDDTANAIRKFEQETDKSHSAFERILLLVDLDGPSASRTAWLAAKKLTSHADHIFFMVQKMEAWFLAQPKLLADFYKPKLTHALPRTAPEQVLHPDRELEKCTKGHEKKGSYHKTKHGARLLADSHLPTLQATFPDVARLLAAL</sequence>
<name>A0ABT9B753_9BACT</name>
<evidence type="ECO:0000313" key="1">
    <source>
        <dbReference type="EMBL" id="MDO7873534.1"/>
    </source>
</evidence>
<accession>A0ABT9B753</accession>
<dbReference type="Proteomes" id="UP001176429">
    <property type="component" value="Unassembled WGS sequence"/>
</dbReference>
<proteinExistence type="predicted"/>
<organism evidence="1 2">
    <name type="scientific">Hymenobacter aranciens</name>
    <dbReference type="NCBI Taxonomy" id="3063996"/>
    <lineage>
        <taxon>Bacteria</taxon>
        <taxon>Pseudomonadati</taxon>
        <taxon>Bacteroidota</taxon>
        <taxon>Cytophagia</taxon>
        <taxon>Cytophagales</taxon>
        <taxon>Hymenobacteraceae</taxon>
        <taxon>Hymenobacter</taxon>
    </lineage>
</organism>
<comment type="caution">
    <text evidence="1">The sequence shown here is derived from an EMBL/GenBank/DDBJ whole genome shotgun (WGS) entry which is preliminary data.</text>
</comment>
<evidence type="ECO:0000313" key="2">
    <source>
        <dbReference type="Proteomes" id="UP001176429"/>
    </source>
</evidence>
<reference evidence="1" key="1">
    <citation type="submission" date="2023-07" db="EMBL/GenBank/DDBJ databases">
        <authorList>
            <person name="Kim M.K."/>
        </authorList>
    </citation>
    <scope>NUCLEOTIDE SEQUENCE</scope>
    <source>
        <strain evidence="1">ASUV-10-1</strain>
    </source>
</reference>
<gene>
    <name evidence="1" type="ORF">Q5H93_02235</name>
</gene>
<dbReference type="Pfam" id="PF14103">
    <property type="entry name" value="DUF4276"/>
    <property type="match status" value="1"/>
</dbReference>
<protein>
    <submittedName>
        <fullName evidence="1">DUF4276 family protein</fullName>
    </submittedName>
</protein>
<dbReference type="InterPro" id="IPR025455">
    <property type="entry name" value="DUF4276"/>
</dbReference>